<organism evidence="5 6">
    <name type="scientific">Listeria floridensis FSL S10-1187</name>
    <dbReference type="NCBI Taxonomy" id="1265817"/>
    <lineage>
        <taxon>Bacteria</taxon>
        <taxon>Bacillati</taxon>
        <taxon>Bacillota</taxon>
        <taxon>Bacilli</taxon>
        <taxon>Bacillales</taxon>
        <taxon>Listeriaceae</taxon>
        <taxon>Listeria</taxon>
    </lineage>
</organism>
<evidence type="ECO:0000256" key="4">
    <source>
        <dbReference type="SAM" id="Coils"/>
    </source>
</evidence>
<evidence type="ECO:0000256" key="1">
    <source>
        <dbReference type="ARBA" id="ARBA00007661"/>
    </source>
</evidence>
<evidence type="ECO:0000313" key="6">
    <source>
        <dbReference type="Proteomes" id="UP000019249"/>
    </source>
</evidence>
<comment type="similarity">
    <text evidence="1 3">Belongs to the HMG-CoA reductase family.</text>
</comment>
<proteinExistence type="inferred from homology"/>
<dbReference type="NCBIfam" id="TIGR00532">
    <property type="entry name" value="HMG_CoA_R_NAD"/>
    <property type="match status" value="1"/>
</dbReference>
<dbReference type="PRINTS" id="PR00071">
    <property type="entry name" value="HMGCOARDTASE"/>
</dbReference>
<dbReference type="EC" id="1.1.1.88" evidence="3"/>
<dbReference type="EMBL" id="AODF01000043">
    <property type="protein sequence ID" value="EUJ25725.1"/>
    <property type="molecule type" value="Genomic_DNA"/>
</dbReference>
<dbReference type="Gene3D" id="3.90.770.10">
    <property type="entry name" value="3-hydroxy-3-methylglutaryl-coenzyme A Reductase, Chain A, domain 2"/>
    <property type="match status" value="2"/>
</dbReference>
<dbReference type="Pfam" id="PF00368">
    <property type="entry name" value="HMG-CoA_red"/>
    <property type="match status" value="1"/>
</dbReference>
<dbReference type="InterPro" id="IPR023074">
    <property type="entry name" value="HMG_CoA_Rdtase_cat_sf"/>
</dbReference>
<dbReference type="InterPro" id="IPR002202">
    <property type="entry name" value="HMG_CoA_Rdtase"/>
</dbReference>
<dbReference type="InterPro" id="IPR004553">
    <property type="entry name" value="HMG_CoA_Rdtase_bac-typ"/>
</dbReference>
<feature type="coiled-coil region" evidence="4">
    <location>
        <begin position="10"/>
        <end position="37"/>
    </location>
</feature>
<protein>
    <recommendedName>
        <fullName evidence="3">3-hydroxy-3-methylglutaryl coenzyme A reductase</fullName>
        <shortName evidence="3">HMG-CoA reductase</shortName>
        <ecNumber evidence="3">1.1.1.88</ecNumber>
    </recommendedName>
</protein>
<dbReference type="PANTHER" id="PTHR10572:SF24">
    <property type="entry name" value="3-HYDROXY-3-METHYLGLUTARYL-COENZYME A REDUCTASE"/>
    <property type="match status" value="1"/>
</dbReference>
<evidence type="ECO:0000256" key="3">
    <source>
        <dbReference type="RuleBase" id="RU361219"/>
    </source>
</evidence>
<sequence length="426" mass="45004">MKPCSINSTKKKRSERLDTLQQAADLSEEERALLEREGTLSLDTAEHMVENLIGTYSIPVGLGLNMRINDKDYAVPMATEEPSVIAAQSAANKLIRAAGGFQAEASPRMMIGQIALSGVQNGKEASGAILGAKTELITLANEAHPSLKKRGGGAADITVREVKTPQENLLVVHLAVNTLDAMGANMINTMAEAVAARLEQLSGGTAEMKILSNLVDQATATARCEIPAALLAGKGYSGEEVRDRIVWAYHFAENDIYRAATHNKGIMNGIDAVILAFGNDTRAVEAACHAYAARNGKYGPMNRWTVSKTGSLVGEMTLPMPVAAVGGSIKIVPLAKLAQKIVRLESAEELAMLTVSAGLAQNLAALRALVTEGIQAGHMSLQAKSTAISAGAVGEEIEQVAREMTATKSISLATAAEIIERLHKTE</sequence>
<gene>
    <name evidence="5" type="ORF">MFLO_14918</name>
</gene>
<name>A0ABN0RBX6_9LIST</name>
<comment type="catalytic activity">
    <reaction evidence="3">
        <text>(R)-mevalonate + 2 NAD(+) + CoA = (3S)-3-hydroxy-3-methylglutaryl-CoA + 2 NADH + 2 H(+)</text>
        <dbReference type="Rhea" id="RHEA:14833"/>
        <dbReference type="ChEBI" id="CHEBI:15378"/>
        <dbReference type="ChEBI" id="CHEBI:36464"/>
        <dbReference type="ChEBI" id="CHEBI:43074"/>
        <dbReference type="ChEBI" id="CHEBI:57287"/>
        <dbReference type="ChEBI" id="CHEBI:57540"/>
        <dbReference type="ChEBI" id="CHEBI:57945"/>
        <dbReference type="EC" id="1.1.1.88"/>
    </reaction>
</comment>
<comment type="pathway">
    <text evidence="3">Metabolic intermediate metabolism; (R)-mevalonate degradation; (S)-3-hydroxy-3-methylglutaryl-CoA from (R)-mevalonate: step 1/1.</text>
</comment>
<evidence type="ECO:0000313" key="5">
    <source>
        <dbReference type="EMBL" id="EUJ25725.1"/>
    </source>
</evidence>
<dbReference type="CDD" id="cd00644">
    <property type="entry name" value="HMG-CoA_reductase_classII"/>
    <property type="match status" value="1"/>
</dbReference>
<dbReference type="InterPro" id="IPR009029">
    <property type="entry name" value="HMG_CoA_Rdtase_sub-bd_dom_sf"/>
</dbReference>
<dbReference type="PROSITE" id="PS50065">
    <property type="entry name" value="HMG_COA_REDUCTASE_4"/>
    <property type="match status" value="1"/>
</dbReference>
<keyword evidence="2 3" id="KW-0560">Oxidoreductase</keyword>
<keyword evidence="4" id="KW-0175">Coiled coil</keyword>
<accession>A0ABN0RBX6</accession>
<evidence type="ECO:0000256" key="2">
    <source>
        <dbReference type="ARBA" id="ARBA00023002"/>
    </source>
</evidence>
<keyword evidence="6" id="KW-1185">Reference proteome</keyword>
<dbReference type="Gene3D" id="1.10.8.660">
    <property type="match status" value="1"/>
</dbReference>
<reference evidence="5 6" key="1">
    <citation type="journal article" date="2014" name="Int. J. Syst. Evol. Microbiol.">
        <title>Listeria floridensis sp. nov., Listeria aquatica sp. nov., Listeria cornellensis sp. nov., Listeria riparia sp. nov. and Listeria grandensis sp. nov., from agricultural and natural environments.</title>
        <authorList>
            <person name="den Bakker H.C."/>
            <person name="Warchocki S."/>
            <person name="Wright E.M."/>
            <person name="Allred A.F."/>
            <person name="Ahlstrom C."/>
            <person name="Manuel C.S."/>
            <person name="Stasiewicz M.J."/>
            <person name="Burrell A."/>
            <person name="Roof S."/>
            <person name="Strawn L."/>
            <person name="Fortes E.D."/>
            <person name="Nightingale K.K."/>
            <person name="Kephart D."/>
            <person name="Wiedmann M."/>
        </authorList>
    </citation>
    <scope>NUCLEOTIDE SEQUENCE [LARGE SCALE GENOMIC DNA]</scope>
    <source>
        <strain evidence="5 6">FSL S10-1187</strain>
    </source>
</reference>
<comment type="caution">
    <text evidence="5">The sequence shown here is derived from an EMBL/GenBank/DDBJ whole genome shotgun (WGS) entry which is preliminary data.</text>
</comment>
<dbReference type="PANTHER" id="PTHR10572">
    <property type="entry name" value="3-HYDROXY-3-METHYLGLUTARYL-COENZYME A REDUCTASE"/>
    <property type="match status" value="1"/>
</dbReference>
<dbReference type="Proteomes" id="UP000019249">
    <property type="component" value="Unassembled WGS sequence"/>
</dbReference>
<dbReference type="InterPro" id="IPR009023">
    <property type="entry name" value="HMG_CoA_Rdtase_NAD(P)-bd_sf"/>
</dbReference>
<keyword evidence="3" id="KW-0520">NAD</keyword>
<dbReference type="SUPFAM" id="SSF56542">
    <property type="entry name" value="Substrate-binding domain of HMG-CoA reductase"/>
    <property type="match status" value="1"/>
</dbReference>
<dbReference type="SUPFAM" id="SSF55035">
    <property type="entry name" value="NAD-binding domain of HMG-CoA reductase"/>
    <property type="match status" value="1"/>
</dbReference>